<dbReference type="InterPro" id="IPR029058">
    <property type="entry name" value="AB_hydrolase_fold"/>
</dbReference>
<dbReference type="RefSeq" id="WP_380806751.1">
    <property type="nucleotide sequence ID" value="NZ_JBHSFZ010000063.1"/>
</dbReference>
<reference evidence="4" key="1">
    <citation type="journal article" date="2019" name="Int. J. Syst. Evol. Microbiol.">
        <title>The Global Catalogue of Microorganisms (GCM) 10K type strain sequencing project: providing services to taxonomists for standard genome sequencing and annotation.</title>
        <authorList>
            <consortium name="The Broad Institute Genomics Platform"/>
            <consortium name="The Broad Institute Genome Sequencing Center for Infectious Disease"/>
            <person name="Wu L."/>
            <person name="Ma J."/>
        </authorList>
    </citation>
    <scope>NUCLEOTIDE SEQUENCE [LARGE SCALE GENOMIC DNA]</scope>
    <source>
        <strain evidence="4">NBRC 103632</strain>
    </source>
</reference>
<accession>A0ABV9F3N2</accession>
<dbReference type="InterPro" id="IPR013094">
    <property type="entry name" value="AB_hydrolase_3"/>
</dbReference>
<dbReference type="Gene3D" id="3.40.50.1820">
    <property type="entry name" value="alpha/beta hydrolase"/>
    <property type="match status" value="1"/>
</dbReference>
<evidence type="ECO:0000313" key="3">
    <source>
        <dbReference type="EMBL" id="MFC4595928.1"/>
    </source>
</evidence>
<gene>
    <name evidence="3" type="ORF">ACFO3E_17395</name>
</gene>
<keyword evidence="1 3" id="KW-0378">Hydrolase</keyword>
<dbReference type="EMBL" id="JBHSFZ010000063">
    <property type="protein sequence ID" value="MFC4595928.1"/>
    <property type="molecule type" value="Genomic_DNA"/>
</dbReference>
<dbReference type="Pfam" id="PF07859">
    <property type="entry name" value="Abhydrolase_3"/>
    <property type="match status" value="1"/>
</dbReference>
<dbReference type="PANTHER" id="PTHR48081:SF8">
    <property type="entry name" value="ALPHA_BETA HYDROLASE FOLD-3 DOMAIN-CONTAINING PROTEIN-RELATED"/>
    <property type="match status" value="1"/>
</dbReference>
<dbReference type="InterPro" id="IPR050300">
    <property type="entry name" value="GDXG_lipolytic_enzyme"/>
</dbReference>
<dbReference type="GO" id="GO:0016787">
    <property type="term" value="F:hydrolase activity"/>
    <property type="evidence" value="ECO:0007669"/>
    <property type="project" value="UniProtKB-KW"/>
</dbReference>
<dbReference type="SUPFAM" id="SSF53474">
    <property type="entry name" value="alpha/beta-Hydrolases"/>
    <property type="match status" value="1"/>
</dbReference>
<proteinExistence type="predicted"/>
<comment type="caution">
    <text evidence="3">The sequence shown here is derived from an EMBL/GenBank/DDBJ whole genome shotgun (WGS) entry which is preliminary data.</text>
</comment>
<name>A0ABV9F3N2_9SPHN</name>
<dbReference type="PANTHER" id="PTHR48081">
    <property type="entry name" value="AB HYDROLASE SUPERFAMILY PROTEIN C4A8.06C"/>
    <property type="match status" value="1"/>
</dbReference>
<organism evidence="3 4">
    <name type="scientific">Sphingobium tyrosinilyticum</name>
    <dbReference type="NCBI Taxonomy" id="2715436"/>
    <lineage>
        <taxon>Bacteria</taxon>
        <taxon>Pseudomonadati</taxon>
        <taxon>Pseudomonadota</taxon>
        <taxon>Alphaproteobacteria</taxon>
        <taxon>Sphingomonadales</taxon>
        <taxon>Sphingomonadaceae</taxon>
        <taxon>Sphingobium</taxon>
    </lineage>
</organism>
<sequence length="319" mass="34011">MALDPVLQQMLNQMPIPASEGLDIAAYRAAAEALRPMMVGPDGTIPVGSIEDRTQPGPRGDIAMRIYRPEGAVEGTLHHFYGGGWSVGNIDIIDPIARRMARDLSMVVVTSHYRLAPENPFPAGLDDCLVAARWTLDHLKDLGGGDLPVVLSGESAGANLAAAVALLLRDERPGGSFDAQLLVNPAVDLRDTAFQRASVLADADPSLRTHSLRQLYPLYSAGHDRADPRLSPLAADDLSGLPPAVIAVLTVDPLRDEAVEYADRLRATGVPVELIEFGDLTHGFTGHTIVVPAADRAFTRTLAGLQEVLARTSARTGRS</sequence>
<feature type="domain" description="Alpha/beta hydrolase fold-3" evidence="2">
    <location>
        <begin position="79"/>
        <end position="285"/>
    </location>
</feature>
<dbReference type="Proteomes" id="UP001595957">
    <property type="component" value="Unassembled WGS sequence"/>
</dbReference>
<evidence type="ECO:0000259" key="2">
    <source>
        <dbReference type="Pfam" id="PF07859"/>
    </source>
</evidence>
<evidence type="ECO:0000256" key="1">
    <source>
        <dbReference type="ARBA" id="ARBA00022801"/>
    </source>
</evidence>
<keyword evidence="4" id="KW-1185">Reference proteome</keyword>
<protein>
    <submittedName>
        <fullName evidence="3">Alpha/beta hydrolase</fullName>
    </submittedName>
</protein>
<evidence type="ECO:0000313" key="4">
    <source>
        <dbReference type="Proteomes" id="UP001595957"/>
    </source>
</evidence>